<organism evidence="1 2">
    <name type="scientific">Rossellomorea oryzaecorticis</name>
    <dbReference type="NCBI Taxonomy" id="1396505"/>
    <lineage>
        <taxon>Bacteria</taxon>
        <taxon>Bacillati</taxon>
        <taxon>Bacillota</taxon>
        <taxon>Bacilli</taxon>
        <taxon>Bacillales</taxon>
        <taxon>Bacillaceae</taxon>
        <taxon>Rossellomorea</taxon>
    </lineage>
</organism>
<protein>
    <submittedName>
        <fullName evidence="1">Uncharacterized protein</fullName>
    </submittedName>
</protein>
<dbReference type="RefSeq" id="WP_341979333.1">
    <property type="nucleotide sequence ID" value="NZ_JBBYAF010000001.1"/>
</dbReference>
<sequence length="410" mass="48197">MNPTKLFSVISKHAENKLYKIPNKIFKNKSELKNILIYPEFHEEKQLAEFLNKLAWYLPNYGEYKIEIIAKGFDVKNTLYKIPDHQYKFLDEELLSHLKIRDSKENISSLTTDLILVWDKKEMKKLPFKLVAISKIVDPNFYSHTESSNFRELFFETLNKEQTTDLQSLYKRNFTNLLKENNKNRVTVFATGPSIDKAFNMDFENSFNIICNSIVKNDRLLEQIKPRIITFGDPVYHFSSNKYSTIFRNHVLKTVEKYNSYVVVPETAAPLLLRHYPELENYIIGVPKGNGINFPTMDKFYVNYSSNILTLFMLPFAASISDRIDIIGVDGREKKEKNFWKHSSSVQFDELTGTIEQAHPSFFRDRLYTEYYKRHVKYLGDIINFGEEKGKSFKTLTKSNISLLNNRREK</sequence>
<name>A0ABU9K3W0_9BACI</name>
<evidence type="ECO:0000313" key="1">
    <source>
        <dbReference type="EMBL" id="MEL3970779.1"/>
    </source>
</evidence>
<proteinExistence type="predicted"/>
<reference evidence="1 2" key="1">
    <citation type="submission" date="2024-04" db="EMBL/GenBank/DDBJ databases">
        <title>Bacillus oryzaecorticis sp. nov., a moderately halophilic bacterium isolated from rice husks.</title>
        <authorList>
            <person name="Zhu H.-S."/>
        </authorList>
    </citation>
    <scope>NUCLEOTIDE SEQUENCE [LARGE SCALE GENOMIC DNA]</scope>
    <source>
        <strain evidence="1 2">ZC255</strain>
    </source>
</reference>
<keyword evidence="2" id="KW-1185">Reference proteome</keyword>
<accession>A0ABU9K3W0</accession>
<dbReference type="Proteomes" id="UP001389717">
    <property type="component" value="Unassembled WGS sequence"/>
</dbReference>
<gene>
    <name evidence="1" type="ORF">AAEO50_00655</name>
</gene>
<dbReference type="EMBL" id="JBBYAF010000001">
    <property type="protein sequence ID" value="MEL3970779.1"/>
    <property type="molecule type" value="Genomic_DNA"/>
</dbReference>
<comment type="caution">
    <text evidence="1">The sequence shown here is derived from an EMBL/GenBank/DDBJ whole genome shotgun (WGS) entry which is preliminary data.</text>
</comment>
<evidence type="ECO:0000313" key="2">
    <source>
        <dbReference type="Proteomes" id="UP001389717"/>
    </source>
</evidence>